<dbReference type="SUPFAM" id="SSF48576">
    <property type="entry name" value="Terpenoid synthases"/>
    <property type="match status" value="1"/>
</dbReference>
<keyword evidence="1" id="KW-0808">Transferase</keyword>
<organism evidence="1 2">
    <name type="scientific">Delftia acidovorans</name>
    <name type="common">Pseudomonas acidovorans</name>
    <name type="synonym">Comamonas acidovorans</name>
    <dbReference type="NCBI Taxonomy" id="80866"/>
    <lineage>
        <taxon>Bacteria</taxon>
        <taxon>Pseudomonadati</taxon>
        <taxon>Pseudomonadota</taxon>
        <taxon>Betaproteobacteria</taxon>
        <taxon>Burkholderiales</taxon>
        <taxon>Comamonadaceae</taxon>
        <taxon>Delftia</taxon>
    </lineage>
</organism>
<name>A0AAJ2VCR8_DELAC</name>
<dbReference type="EC" id="2.5.1.21" evidence="1"/>
<dbReference type="RefSeq" id="WP_319073530.1">
    <property type="nucleotide sequence ID" value="NZ_JAWWMZ010000003.1"/>
</dbReference>
<dbReference type="InterPro" id="IPR002060">
    <property type="entry name" value="Squ/phyt_synthse"/>
</dbReference>
<proteinExistence type="predicted"/>
<dbReference type="SFLD" id="SFLDG01212">
    <property type="entry name" value="Phytoene_synthase_like"/>
    <property type="match status" value="1"/>
</dbReference>
<dbReference type="InterPro" id="IPR017827">
    <property type="entry name" value="HSQ_synthase_HpnC"/>
</dbReference>
<accession>A0AAJ2VCR8</accession>
<reference evidence="1" key="1">
    <citation type="submission" date="2023-11" db="EMBL/GenBank/DDBJ databases">
        <title>Identification and selenium tolerance of Delftia acidovorans R3-25.</title>
        <authorList>
            <person name="Zhang S."/>
            <person name="Liu Y."/>
            <person name="Guo Y."/>
        </authorList>
    </citation>
    <scope>NUCLEOTIDE SEQUENCE</scope>
    <source>
        <strain evidence="1">R3-25</strain>
    </source>
</reference>
<dbReference type="NCBIfam" id="TIGR03464">
    <property type="entry name" value="HpnC"/>
    <property type="match status" value="1"/>
</dbReference>
<dbReference type="Gene3D" id="1.10.600.10">
    <property type="entry name" value="Farnesyl Diphosphate Synthase"/>
    <property type="match status" value="1"/>
</dbReference>
<dbReference type="GO" id="GO:0004311">
    <property type="term" value="F:geranylgeranyl diphosphate synthase activity"/>
    <property type="evidence" value="ECO:0007669"/>
    <property type="project" value="InterPro"/>
</dbReference>
<dbReference type="InterPro" id="IPR008949">
    <property type="entry name" value="Isoprenoid_synthase_dom_sf"/>
</dbReference>
<dbReference type="SFLD" id="SFLDS00005">
    <property type="entry name" value="Isoprenoid_Synthase_Type_I"/>
    <property type="match status" value="1"/>
</dbReference>
<gene>
    <name evidence="1" type="primary">hpnC</name>
    <name evidence="1" type="ORF">SGN30_11535</name>
</gene>
<dbReference type="Pfam" id="PF00494">
    <property type="entry name" value="SQS_PSY"/>
    <property type="match status" value="1"/>
</dbReference>
<dbReference type="EMBL" id="JAWWMZ010000003">
    <property type="protein sequence ID" value="MDX4954042.1"/>
    <property type="molecule type" value="Genomic_DNA"/>
</dbReference>
<dbReference type="Proteomes" id="UP001287445">
    <property type="component" value="Unassembled WGS sequence"/>
</dbReference>
<dbReference type="InterPro" id="IPR044843">
    <property type="entry name" value="Trans_IPPS_bact-type"/>
</dbReference>
<sequence>MKSTAPTLPASPAPVTHYENFPVASWLCPPRLRPPIAALYHFARTADDLADEGDATPSERLAALAAYRADLMALGTEGEASMLARTAWPLVFKGLAPQVRAHQLPLMDDLLSAFAQDVRKTESSTTYADRAELLDYCRRSANPVGRLLLHLYGVDDAESLARSDAICTALQLINFWQDFSVDLPRGRHYLTDADCTAHGVRREDLRAEPAALTPAVRALLAEQSAWARALMQSGAPLVHRLPGRIGWELRLVVQGGLRILDKVDALQGASLYRRPTVGKADALLLLWRALRM</sequence>
<dbReference type="AlphaFoldDB" id="A0AAJ2VCR8"/>
<protein>
    <submittedName>
        <fullName evidence="1">Squalene synthase HpnC</fullName>
        <ecNumber evidence="1">2.5.1.21</ecNumber>
    </submittedName>
</protein>
<evidence type="ECO:0000313" key="1">
    <source>
        <dbReference type="EMBL" id="MDX4954042.1"/>
    </source>
</evidence>
<dbReference type="GO" id="GO:0051996">
    <property type="term" value="F:squalene synthase [NAD(P)H] activity"/>
    <property type="evidence" value="ECO:0007669"/>
    <property type="project" value="UniProtKB-EC"/>
</dbReference>
<dbReference type="PANTHER" id="PTHR31480">
    <property type="entry name" value="BIFUNCTIONAL LYCOPENE CYCLASE/PHYTOENE SYNTHASE"/>
    <property type="match status" value="1"/>
</dbReference>
<evidence type="ECO:0000313" key="2">
    <source>
        <dbReference type="Proteomes" id="UP001287445"/>
    </source>
</evidence>
<comment type="caution">
    <text evidence="1">The sequence shown here is derived from an EMBL/GenBank/DDBJ whole genome shotgun (WGS) entry which is preliminary data.</text>
</comment>
<dbReference type="SFLD" id="SFLDG01018">
    <property type="entry name" value="Squalene/Phytoene_Synthase_Lik"/>
    <property type="match status" value="1"/>
</dbReference>